<keyword evidence="3" id="KW-0687">Ribonucleoprotein</keyword>
<dbReference type="GO" id="GO:0003735">
    <property type="term" value="F:structural constituent of ribosome"/>
    <property type="evidence" value="ECO:0007669"/>
    <property type="project" value="InterPro"/>
</dbReference>
<keyword evidence="5" id="KW-1185">Reference proteome</keyword>
<dbReference type="InterPro" id="IPR052837">
    <property type="entry name" value="Mitoribosomal_bS21"/>
</dbReference>
<dbReference type="Proteomes" id="UP001221142">
    <property type="component" value="Unassembled WGS sequence"/>
</dbReference>
<proteinExistence type="inferred from homology"/>
<name>A0AAD7BWE0_9AGAR</name>
<dbReference type="AlphaFoldDB" id="A0AAD7BWE0"/>
<evidence type="ECO:0000313" key="4">
    <source>
        <dbReference type="EMBL" id="KAJ7632593.1"/>
    </source>
</evidence>
<comment type="similarity">
    <text evidence="1">Belongs to the bacterial ribosomal protein bS21 family.</text>
</comment>
<dbReference type="Pfam" id="PF01165">
    <property type="entry name" value="Ribosomal_S21"/>
    <property type="match status" value="1"/>
</dbReference>
<organism evidence="4 5">
    <name type="scientific">Roridomyces roridus</name>
    <dbReference type="NCBI Taxonomy" id="1738132"/>
    <lineage>
        <taxon>Eukaryota</taxon>
        <taxon>Fungi</taxon>
        <taxon>Dikarya</taxon>
        <taxon>Basidiomycota</taxon>
        <taxon>Agaricomycotina</taxon>
        <taxon>Agaricomycetes</taxon>
        <taxon>Agaricomycetidae</taxon>
        <taxon>Agaricales</taxon>
        <taxon>Marasmiineae</taxon>
        <taxon>Mycenaceae</taxon>
        <taxon>Roridomyces</taxon>
    </lineage>
</organism>
<dbReference type="PANTHER" id="PTHR41237">
    <property type="entry name" value="37S RIBOSOMAL PROTEIN MRP21, MITOCHONDRIAL"/>
    <property type="match status" value="1"/>
</dbReference>
<dbReference type="GO" id="GO:0070124">
    <property type="term" value="P:mitochondrial translational initiation"/>
    <property type="evidence" value="ECO:0007669"/>
    <property type="project" value="TreeGrafter"/>
</dbReference>
<sequence>MLPALTQALPRAGFRCFATRAAVCNSFPKRYAVQPAQSSYQGLQIPDPTNPGWAKHPVANAVVAPDARTPAEIWRENSKHNVAMLQRTRVADAYQGRQVQVRPGNFTGALKELETILAHNRVKQTLWSSQRHEKRGVKRRRIKSEQWRKHFAHQVRKNVQLVHKIRRRGA</sequence>
<reference evidence="4" key="1">
    <citation type="submission" date="2023-03" db="EMBL/GenBank/DDBJ databases">
        <title>Massive genome expansion in bonnet fungi (Mycena s.s.) driven by repeated elements and novel gene families across ecological guilds.</title>
        <authorList>
            <consortium name="Lawrence Berkeley National Laboratory"/>
            <person name="Harder C.B."/>
            <person name="Miyauchi S."/>
            <person name="Viragh M."/>
            <person name="Kuo A."/>
            <person name="Thoen E."/>
            <person name="Andreopoulos B."/>
            <person name="Lu D."/>
            <person name="Skrede I."/>
            <person name="Drula E."/>
            <person name="Henrissat B."/>
            <person name="Morin E."/>
            <person name="Kohler A."/>
            <person name="Barry K."/>
            <person name="LaButti K."/>
            <person name="Morin E."/>
            <person name="Salamov A."/>
            <person name="Lipzen A."/>
            <person name="Mereny Z."/>
            <person name="Hegedus B."/>
            <person name="Baldrian P."/>
            <person name="Stursova M."/>
            <person name="Weitz H."/>
            <person name="Taylor A."/>
            <person name="Grigoriev I.V."/>
            <person name="Nagy L.G."/>
            <person name="Martin F."/>
            <person name="Kauserud H."/>
        </authorList>
    </citation>
    <scope>NUCLEOTIDE SEQUENCE</scope>
    <source>
        <strain evidence="4">9284</strain>
    </source>
</reference>
<accession>A0AAD7BWE0</accession>
<evidence type="ECO:0000256" key="2">
    <source>
        <dbReference type="ARBA" id="ARBA00022980"/>
    </source>
</evidence>
<dbReference type="EMBL" id="JARKIF010000008">
    <property type="protein sequence ID" value="KAJ7632593.1"/>
    <property type="molecule type" value="Genomic_DNA"/>
</dbReference>
<dbReference type="InterPro" id="IPR001911">
    <property type="entry name" value="Ribosomal_bS21"/>
</dbReference>
<dbReference type="PANTHER" id="PTHR41237:SF1">
    <property type="entry name" value="SMALL RIBOSOMAL SUBUNIT PROTEIN BS21M"/>
    <property type="match status" value="1"/>
</dbReference>
<evidence type="ECO:0000256" key="3">
    <source>
        <dbReference type="ARBA" id="ARBA00023274"/>
    </source>
</evidence>
<protein>
    <submittedName>
        <fullName evidence="4">Uncharacterized protein</fullName>
    </submittedName>
</protein>
<evidence type="ECO:0000256" key="1">
    <source>
        <dbReference type="ARBA" id="ARBA00006640"/>
    </source>
</evidence>
<evidence type="ECO:0000313" key="5">
    <source>
        <dbReference type="Proteomes" id="UP001221142"/>
    </source>
</evidence>
<gene>
    <name evidence="4" type="ORF">FB45DRAFT_912877</name>
</gene>
<keyword evidence="2" id="KW-0689">Ribosomal protein</keyword>
<dbReference type="GO" id="GO:0005763">
    <property type="term" value="C:mitochondrial small ribosomal subunit"/>
    <property type="evidence" value="ECO:0007669"/>
    <property type="project" value="TreeGrafter"/>
</dbReference>
<comment type="caution">
    <text evidence="4">The sequence shown here is derived from an EMBL/GenBank/DDBJ whole genome shotgun (WGS) entry which is preliminary data.</text>
</comment>